<dbReference type="PANTHER" id="PTHR43377">
    <property type="entry name" value="BILIVERDIN REDUCTASE A"/>
    <property type="match status" value="1"/>
</dbReference>
<dbReference type="SUPFAM" id="SSF51735">
    <property type="entry name" value="NAD(P)-binding Rossmann-fold domains"/>
    <property type="match status" value="1"/>
</dbReference>
<dbReference type="SUPFAM" id="SSF55347">
    <property type="entry name" value="Glyceraldehyde-3-phosphate dehydrogenase-like, C-terminal domain"/>
    <property type="match status" value="1"/>
</dbReference>
<keyword evidence="5" id="KW-1185">Reference proteome</keyword>
<dbReference type="EMBL" id="JACEIQ010000007">
    <property type="protein sequence ID" value="MBA4494355.1"/>
    <property type="molecule type" value="Genomic_DNA"/>
</dbReference>
<dbReference type="AlphaFoldDB" id="A0A7W1WQT9"/>
<feature type="domain" description="Gfo/Idh/MocA-like oxidoreductase N-terminal" evidence="2">
    <location>
        <begin position="2"/>
        <end position="121"/>
    </location>
</feature>
<evidence type="ECO:0000313" key="5">
    <source>
        <dbReference type="Proteomes" id="UP000535491"/>
    </source>
</evidence>
<dbReference type="Gene3D" id="3.40.50.720">
    <property type="entry name" value="NAD(P)-binding Rossmann-like Domain"/>
    <property type="match status" value="1"/>
</dbReference>
<dbReference type="Gene3D" id="3.30.360.10">
    <property type="entry name" value="Dihydrodipicolinate Reductase, domain 2"/>
    <property type="match status" value="1"/>
</dbReference>
<protein>
    <submittedName>
        <fullName evidence="4">Gfo/Idh/MocA family oxidoreductase</fullName>
    </submittedName>
</protein>
<gene>
    <name evidence="4" type="ORF">H1191_08565</name>
</gene>
<name>A0A7W1WQT9_9BACL</name>
<evidence type="ECO:0000313" key="4">
    <source>
        <dbReference type="EMBL" id="MBA4494355.1"/>
    </source>
</evidence>
<dbReference type="Pfam" id="PF02894">
    <property type="entry name" value="GFO_IDH_MocA_C"/>
    <property type="match status" value="1"/>
</dbReference>
<sequence length="329" mass="36440">MFHVLIIGSGTMGKIHARAYQEMQDVQVAGIVDINNGRAESLAKQLNCRAFTTFEDAMEQTDHVDIVDICLPTFLHRTYVEKAADAGIHIICEKPLARNLEDARSMINYCQSKGVKLFVGHVLRFFPEYKKIKKLIEDGTIGDVGVVRTSRGGIFPAGVNDWYADFKSSGGLVLDMIIHDFDFLRWCFGEVERVFAKSLHGRKVERLDYALVTLRFKNGIIAHVEGTWAHEGFSSAIEVAGKSGIIAFDSAKEKPLLLRLRGQQAGNRGVEVPESPLRQTPYDLELAHFLSCLQTNSEPIVSAEDAFKAMEIALAAIESIETGKPVTIG</sequence>
<feature type="domain" description="Gfo/Idh/MocA-like oxidoreductase C-terminal" evidence="3">
    <location>
        <begin position="133"/>
        <end position="328"/>
    </location>
</feature>
<accession>A0A7W1WQT9</accession>
<organism evidence="4 5">
    <name type="scientific">Paenactinomyces guangxiensis</name>
    <dbReference type="NCBI Taxonomy" id="1490290"/>
    <lineage>
        <taxon>Bacteria</taxon>
        <taxon>Bacillati</taxon>
        <taxon>Bacillota</taxon>
        <taxon>Bacilli</taxon>
        <taxon>Bacillales</taxon>
        <taxon>Thermoactinomycetaceae</taxon>
        <taxon>Paenactinomyces</taxon>
    </lineage>
</organism>
<comment type="similarity">
    <text evidence="1">Belongs to the Gfo/Idh/MocA family.</text>
</comment>
<dbReference type="Proteomes" id="UP000535491">
    <property type="component" value="Unassembled WGS sequence"/>
</dbReference>
<dbReference type="PANTHER" id="PTHR43377:SF1">
    <property type="entry name" value="BILIVERDIN REDUCTASE A"/>
    <property type="match status" value="1"/>
</dbReference>
<comment type="caution">
    <text evidence="4">The sequence shown here is derived from an EMBL/GenBank/DDBJ whole genome shotgun (WGS) entry which is preliminary data.</text>
</comment>
<dbReference type="InterPro" id="IPR036291">
    <property type="entry name" value="NAD(P)-bd_dom_sf"/>
</dbReference>
<dbReference type="InterPro" id="IPR051450">
    <property type="entry name" value="Gfo/Idh/MocA_Oxidoreductases"/>
</dbReference>
<evidence type="ECO:0000259" key="3">
    <source>
        <dbReference type="Pfam" id="PF02894"/>
    </source>
</evidence>
<evidence type="ECO:0000256" key="1">
    <source>
        <dbReference type="ARBA" id="ARBA00010928"/>
    </source>
</evidence>
<dbReference type="RefSeq" id="WP_181751604.1">
    <property type="nucleotide sequence ID" value="NZ_JACEIQ010000007.1"/>
</dbReference>
<dbReference type="InterPro" id="IPR000683">
    <property type="entry name" value="Gfo/Idh/MocA-like_OxRdtase_N"/>
</dbReference>
<dbReference type="Pfam" id="PF01408">
    <property type="entry name" value="GFO_IDH_MocA"/>
    <property type="match status" value="1"/>
</dbReference>
<dbReference type="GO" id="GO:0000166">
    <property type="term" value="F:nucleotide binding"/>
    <property type="evidence" value="ECO:0007669"/>
    <property type="project" value="InterPro"/>
</dbReference>
<reference evidence="4 5" key="1">
    <citation type="submission" date="2020-07" db="EMBL/GenBank/DDBJ databases">
        <authorList>
            <person name="Feng H."/>
        </authorList>
    </citation>
    <scope>NUCLEOTIDE SEQUENCE [LARGE SCALE GENOMIC DNA]</scope>
    <source>
        <strain evidence="5">s-10</strain>
    </source>
</reference>
<proteinExistence type="inferred from homology"/>
<dbReference type="InterPro" id="IPR004104">
    <property type="entry name" value="Gfo/Idh/MocA-like_OxRdtase_C"/>
</dbReference>
<evidence type="ECO:0000259" key="2">
    <source>
        <dbReference type="Pfam" id="PF01408"/>
    </source>
</evidence>